<evidence type="ECO:0000256" key="4">
    <source>
        <dbReference type="SAM" id="MobiDB-lite"/>
    </source>
</evidence>
<evidence type="ECO:0000256" key="2">
    <source>
        <dbReference type="ARBA" id="ARBA00022803"/>
    </source>
</evidence>
<feature type="domain" description="C3H1-type" evidence="5">
    <location>
        <begin position="496"/>
        <end position="523"/>
    </location>
</feature>
<dbReference type="Proteomes" id="UP000772434">
    <property type="component" value="Unassembled WGS sequence"/>
</dbReference>
<dbReference type="GO" id="GO:0072380">
    <property type="term" value="C:TRC complex"/>
    <property type="evidence" value="ECO:0007669"/>
    <property type="project" value="TreeGrafter"/>
</dbReference>
<comment type="caution">
    <text evidence="6">The sequence shown here is derived from an EMBL/GenBank/DDBJ whole genome shotgun (WGS) entry which is preliminary data.</text>
</comment>
<dbReference type="SUPFAM" id="SSF48452">
    <property type="entry name" value="TPR-like"/>
    <property type="match status" value="1"/>
</dbReference>
<dbReference type="EMBL" id="JADNRY010000065">
    <property type="protein sequence ID" value="KAF9068046.1"/>
    <property type="molecule type" value="Genomic_DNA"/>
</dbReference>
<evidence type="ECO:0000256" key="1">
    <source>
        <dbReference type="ARBA" id="ARBA00022737"/>
    </source>
</evidence>
<feature type="compositionally biased region" description="Low complexity" evidence="4">
    <location>
        <begin position="251"/>
        <end position="266"/>
    </location>
</feature>
<dbReference type="Gene3D" id="3.30.1370.210">
    <property type="match status" value="1"/>
</dbReference>
<keyword evidence="3" id="KW-0479">Metal-binding</keyword>
<dbReference type="GO" id="GO:0060090">
    <property type="term" value="F:molecular adaptor activity"/>
    <property type="evidence" value="ECO:0007669"/>
    <property type="project" value="TreeGrafter"/>
</dbReference>
<proteinExistence type="predicted"/>
<sequence>MSRPSILILGLLEEDYLSSLFENLISSMRQVASCEYATRANDAKNVLARDPPPTAVLSIDAGPTMSKYRSLNEQLVRYARAGGIVVFGGNFSNHFAFNTATAFFGAWGVPWTLGDYHRTTVYLNRNGVPGMNLAGLESSYSVKALNLADVAPDSVVYSPSLDSLTQSHVFAPTSVDISQAPAAFTKVGSGYMGYTGDVNAEHPTTKIIMAMLHLPLDQFCPDNRDRSVGVAFGPSGAIKETQKSQMSVRQTASGSGNSSVMSTSGVTSVHINDEKVKYYKRPGIPSRINPSVPRPREAEVKARAIRRGITNERKKVQAEKLKEKGNNVFRAGTYQQAADLYMQASQVYKPLPVYMNNLAAALLKLERWDEAEVAADHATLIDPQLMKGFFRRGMARKSGHLKKVLGAARGFQRCLDLDPTCAEAKAELEACKNDPEFVMAGDESGDDSDSDVDYSDMDSDIDNDAVFLYGLGRDFAPGRTVHVLDCPSDTEDHHHKGNKLPCRYYNHEGCQFGKVCRYMHAPDNRSIRDELGRNVCLHFLVDRCKFGKRCWYTHDKTYLPSNGWWNDMEGVEDYQEFYDGLKKDLKQDGAMDNLGSAMNGTAMPWAIHAKWRALFKEIGNKFTGFHDDEDWYDDESDDEDFYQTGRPSGSRGRGRANNFGFTEDDVNELLCQGVMPWDDDAQAVLGVLNSY</sequence>
<dbReference type="SMART" id="SM00356">
    <property type="entry name" value="ZnF_C3H1"/>
    <property type="match status" value="2"/>
</dbReference>
<dbReference type="GO" id="GO:0008270">
    <property type="term" value="F:zinc ion binding"/>
    <property type="evidence" value="ECO:0007669"/>
    <property type="project" value="UniProtKB-KW"/>
</dbReference>
<dbReference type="OrthoDB" id="245563at2759"/>
<feature type="region of interest" description="Disordered" evidence="4">
    <location>
        <begin position="241"/>
        <end position="266"/>
    </location>
</feature>
<keyword evidence="7" id="KW-1185">Reference proteome</keyword>
<evidence type="ECO:0000313" key="7">
    <source>
        <dbReference type="Proteomes" id="UP000772434"/>
    </source>
</evidence>
<dbReference type="InterPro" id="IPR047150">
    <property type="entry name" value="SGT"/>
</dbReference>
<name>A0A9P5PLQ7_9AGAR</name>
<keyword evidence="1" id="KW-0677">Repeat</keyword>
<dbReference type="InterPro" id="IPR011990">
    <property type="entry name" value="TPR-like_helical_dom_sf"/>
</dbReference>
<keyword evidence="2" id="KW-0802">TPR repeat</keyword>
<keyword evidence="3" id="KW-0863">Zinc-finger</keyword>
<evidence type="ECO:0000256" key="3">
    <source>
        <dbReference type="PROSITE-ProRule" id="PRU00723"/>
    </source>
</evidence>
<dbReference type="GO" id="GO:0016020">
    <property type="term" value="C:membrane"/>
    <property type="evidence" value="ECO:0007669"/>
    <property type="project" value="TreeGrafter"/>
</dbReference>
<reference evidence="6" key="1">
    <citation type="submission" date="2020-11" db="EMBL/GenBank/DDBJ databases">
        <authorList>
            <consortium name="DOE Joint Genome Institute"/>
            <person name="Ahrendt S."/>
            <person name="Riley R."/>
            <person name="Andreopoulos W."/>
            <person name="Labutti K."/>
            <person name="Pangilinan J."/>
            <person name="Ruiz-Duenas F.J."/>
            <person name="Barrasa J.M."/>
            <person name="Sanchez-Garcia M."/>
            <person name="Camarero S."/>
            <person name="Miyauchi S."/>
            <person name="Serrano A."/>
            <person name="Linde D."/>
            <person name="Babiker R."/>
            <person name="Drula E."/>
            <person name="Ayuso-Fernandez I."/>
            <person name="Pacheco R."/>
            <person name="Padilla G."/>
            <person name="Ferreira P."/>
            <person name="Barriuso J."/>
            <person name="Kellner H."/>
            <person name="Castanera R."/>
            <person name="Alfaro M."/>
            <person name="Ramirez L."/>
            <person name="Pisabarro A.G."/>
            <person name="Kuo A."/>
            <person name="Tritt A."/>
            <person name="Lipzen A."/>
            <person name="He G."/>
            <person name="Yan M."/>
            <person name="Ng V."/>
            <person name="Cullen D."/>
            <person name="Martin F."/>
            <person name="Rosso M.-N."/>
            <person name="Henrissat B."/>
            <person name="Hibbett D."/>
            <person name="Martinez A.T."/>
            <person name="Grigoriev I.V."/>
        </authorList>
    </citation>
    <scope>NUCLEOTIDE SEQUENCE</scope>
    <source>
        <strain evidence="6">AH 40177</strain>
    </source>
</reference>
<dbReference type="InterPro" id="IPR000571">
    <property type="entry name" value="Znf_CCCH"/>
</dbReference>
<gene>
    <name evidence="6" type="ORF">BDP27DRAFT_1295616</name>
</gene>
<dbReference type="PROSITE" id="PS50103">
    <property type="entry name" value="ZF_C3H1"/>
    <property type="match status" value="2"/>
</dbReference>
<dbReference type="Gene3D" id="1.25.40.10">
    <property type="entry name" value="Tetratricopeptide repeat domain"/>
    <property type="match status" value="1"/>
</dbReference>
<organism evidence="6 7">
    <name type="scientific">Rhodocollybia butyracea</name>
    <dbReference type="NCBI Taxonomy" id="206335"/>
    <lineage>
        <taxon>Eukaryota</taxon>
        <taxon>Fungi</taxon>
        <taxon>Dikarya</taxon>
        <taxon>Basidiomycota</taxon>
        <taxon>Agaricomycotina</taxon>
        <taxon>Agaricomycetes</taxon>
        <taxon>Agaricomycetidae</taxon>
        <taxon>Agaricales</taxon>
        <taxon>Marasmiineae</taxon>
        <taxon>Omphalotaceae</taxon>
        <taxon>Rhodocollybia</taxon>
    </lineage>
</organism>
<accession>A0A9P5PLQ7</accession>
<protein>
    <recommendedName>
        <fullName evidence="5">C3H1-type domain-containing protein</fullName>
    </recommendedName>
</protein>
<feature type="zinc finger region" description="C3H1-type" evidence="3">
    <location>
        <begin position="530"/>
        <end position="557"/>
    </location>
</feature>
<dbReference type="PANTHER" id="PTHR45831">
    <property type="entry name" value="LD24721P"/>
    <property type="match status" value="1"/>
</dbReference>
<dbReference type="GO" id="GO:0006620">
    <property type="term" value="P:post-translational protein targeting to endoplasmic reticulum membrane"/>
    <property type="evidence" value="ECO:0007669"/>
    <property type="project" value="TreeGrafter"/>
</dbReference>
<dbReference type="PANTHER" id="PTHR45831:SF2">
    <property type="entry name" value="LD24721P"/>
    <property type="match status" value="1"/>
</dbReference>
<feature type="zinc finger region" description="C3H1-type" evidence="3">
    <location>
        <begin position="496"/>
        <end position="523"/>
    </location>
</feature>
<keyword evidence="3" id="KW-0862">Zinc</keyword>
<evidence type="ECO:0000259" key="5">
    <source>
        <dbReference type="PROSITE" id="PS50103"/>
    </source>
</evidence>
<feature type="region of interest" description="Disordered" evidence="4">
    <location>
        <begin position="634"/>
        <end position="657"/>
    </location>
</feature>
<dbReference type="AlphaFoldDB" id="A0A9P5PLQ7"/>
<feature type="domain" description="C3H1-type" evidence="5">
    <location>
        <begin position="530"/>
        <end position="557"/>
    </location>
</feature>
<evidence type="ECO:0000313" key="6">
    <source>
        <dbReference type="EMBL" id="KAF9068046.1"/>
    </source>
</evidence>